<accession>A0A7H2BBA6</accession>
<evidence type="ECO:0000256" key="1">
    <source>
        <dbReference type="SAM" id="MobiDB-lite"/>
    </source>
</evidence>
<reference evidence="3 4" key="1">
    <citation type="submission" date="2020-09" db="EMBL/GenBank/DDBJ databases">
        <title>Investigation of environmental microbes.</title>
        <authorList>
            <person name="Ou Y."/>
            <person name="Kang Q."/>
        </authorList>
    </citation>
    <scope>NUCLEOTIDE SEQUENCE [LARGE SCALE GENOMIC DNA]</scope>
    <source>
        <strain evidence="3 4">KJZ-14</strain>
    </source>
</reference>
<feature type="compositionally biased region" description="Basic and acidic residues" evidence="1">
    <location>
        <begin position="31"/>
        <end position="67"/>
    </location>
</feature>
<dbReference type="RefSeq" id="WP_168613989.1">
    <property type="nucleotide sequence ID" value="NZ_BAAAOX010000021.1"/>
</dbReference>
<dbReference type="EMBL" id="CP061539">
    <property type="protein sequence ID" value="QNV36952.1"/>
    <property type="molecule type" value="Genomic_DNA"/>
</dbReference>
<dbReference type="InterPro" id="IPR038468">
    <property type="entry name" value="MmpS_C"/>
</dbReference>
<dbReference type="GeneID" id="96623912"/>
<name>A0A7H2BBA6_9MICC</name>
<sequence>MTTPNNNERIDKTADSLKNNKHADSVAGHNASERVENVKNRTTEHVSRTERTEHVHRTENTHPEEHGSYAPKKKKKIWPWLLALLLLLLLIIGGCAALGGNKDDDKVNVELSATTTGDAAVNHHPGGAEAADNAFTDSWTTTVNDINVKDGYSMAVTDKDGSAANLGCKITVDGVVQDEQTAAEGENKVVCNLPDELKK</sequence>
<organism evidence="3 4">
    <name type="scientific">Rothia terrae</name>
    <dbReference type="NCBI Taxonomy" id="396015"/>
    <lineage>
        <taxon>Bacteria</taxon>
        <taxon>Bacillati</taxon>
        <taxon>Actinomycetota</taxon>
        <taxon>Actinomycetes</taxon>
        <taxon>Micrococcales</taxon>
        <taxon>Micrococcaceae</taxon>
        <taxon>Rothia</taxon>
    </lineage>
</organism>
<dbReference type="AlphaFoldDB" id="A0A7H2BBA6"/>
<keyword evidence="2" id="KW-0472">Membrane</keyword>
<evidence type="ECO:0000256" key="2">
    <source>
        <dbReference type="SAM" id="Phobius"/>
    </source>
</evidence>
<proteinExistence type="predicted"/>
<protein>
    <recommendedName>
        <fullName evidence="5">MmpS family membrane protein</fullName>
    </recommendedName>
</protein>
<feature type="transmembrane region" description="Helical" evidence="2">
    <location>
        <begin position="77"/>
        <end position="99"/>
    </location>
</feature>
<dbReference type="Gene3D" id="2.60.40.2880">
    <property type="entry name" value="MmpS1-5, C-terminal soluble domain"/>
    <property type="match status" value="1"/>
</dbReference>
<evidence type="ECO:0000313" key="3">
    <source>
        <dbReference type="EMBL" id="QNV36952.1"/>
    </source>
</evidence>
<keyword evidence="2" id="KW-0812">Transmembrane</keyword>
<gene>
    <name evidence="3" type="ORF">IDM49_06650</name>
</gene>
<evidence type="ECO:0008006" key="5">
    <source>
        <dbReference type="Google" id="ProtNLM"/>
    </source>
</evidence>
<feature type="region of interest" description="Disordered" evidence="1">
    <location>
        <begin position="1"/>
        <end position="70"/>
    </location>
</feature>
<evidence type="ECO:0000313" key="4">
    <source>
        <dbReference type="Proteomes" id="UP000516404"/>
    </source>
</evidence>
<keyword evidence="4" id="KW-1185">Reference proteome</keyword>
<keyword evidence="2" id="KW-1133">Transmembrane helix</keyword>
<dbReference type="Proteomes" id="UP000516404">
    <property type="component" value="Chromosome"/>
</dbReference>
<dbReference type="KEGG" id="rter:IDM49_06650"/>